<dbReference type="AlphaFoldDB" id="A0A2S0X046"/>
<reference evidence="4 5" key="1">
    <citation type="submission" date="2018-04" db="EMBL/GenBank/DDBJ databases">
        <authorList>
            <person name="Li J."/>
        </authorList>
    </citation>
    <scope>NUCLEOTIDE SEQUENCE [LARGE SCALE GENOMIC DNA]</scope>
    <source>
        <strain evidence="5">30A</strain>
    </source>
</reference>
<proteinExistence type="predicted"/>
<dbReference type="Proteomes" id="UP000244729">
    <property type="component" value="Chromosome"/>
</dbReference>
<dbReference type="KEGG" id="agm:DCE93_10635"/>
<protein>
    <submittedName>
        <fullName evidence="4">Aldolase</fullName>
    </submittedName>
</protein>
<keyword evidence="3" id="KW-0460">Magnesium</keyword>
<dbReference type="InterPro" id="IPR015813">
    <property type="entry name" value="Pyrv/PenolPyrv_kinase-like_dom"/>
</dbReference>
<evidence type="ECO:0000313" key="4">
    <source>
        <dbReference type="EMBL" id="AWB96928.1"/>
    </source>
</evidence>
<dbReference type="GO" id="GO:0006107">
    <property type="term" value="P:oxaloacetate metabolic process"/>
    <property type="evidence" value="ECO:0007669"/>
    <property type="project" value="TreeGrafter"/>
</dbReference>
<dbReference type="PANTHER" id="PTHR32308:SF10">
    <property type="entry name" value="CITRATE LYASE SUBUNIT BETA"/>
    <property type="match status" value="1"/>
</dbReference>
<dbReference type="InterPro" id="IPR040442">
    <property type="entry name" value="Pyrv_kinase-like_dom_sf"/>
</dbReference>
<gene>
    <name evidence="4" type="ORF">DCE93_10635</name>
</gene>
<name>A0A2S0X046_9MICO</name>
<evidence type="ECO:0000256" key="3">
    <source>
        <dbReference type="ARBA" id="ARBA00022842"/>
    </source>
</evidence>
<dbReference type="OrthoDB" id="9808769at2"/>
<dbReference type="RefSeq" id="WP_108596721.1">
    <property type="nucleotide sequence ID" value="NZ_CP028913.1"/>
</dbReference>
<dbReference type="Gene3D" id="3.20.20.60">
    <property type="entry name" value="Phosphoenolpyruvate-binding domains"/>
    <property type="match status" value="1"/>
</dbReference>
<sequence length="423" mass="45043">MRTALARSDLTAIDARLAASDELLATGYPGDDGSRQPVHTVYVPADRFMPELSVEWARAALAAADGAGGLAALAVTVGIDAALAAEIAPRVLEKLEREPIEDLRIDFEDGYGDRGDDVEDADAVRAAKRVVAAGGAGFTPPFIGIRFKSFEAPTRARGIRTLDLFITTLIEQSGLPDGLALTLPKVSTVAQAEAMAEVAAALERVHGLPDGRLRFEVQVETPQLVLGADGTSPVAQLASALRGRISGLHFGTYDYSAALGISAREQSMEHPAADFAKQVMQLAVAGTGIRLSDGSTNVLPVGEHAEAAWRLHARLVRRSLERGFPQGWDLHPHQLPTRFLATYAYYRAGYSEASARLRHRLDQTAGEERDVLDEPATVRALAGFVLRGVRCGAISPAELAADLGIDDAALLALTHPRRPQEAG</sequence>
<evidence type="ECO:0000256" key="2">
    <source>
        <dbReference type="ARBA" id="ARBA00022723"/>
    </source>
</evidence>
<dbReference type="GO" id="GO:0000287">
    <property type="term" value="F:magnesium ion binding"/>
    <property type="evidence" value="ECO:0007669"/>
    <property type="project" value="TreeGrafter"/>
</dbReference>
<evidence type="ECO:0000313" key="5">
    <source>
        <dbReference type="Proteomes" id="UP000244729"/>
    </source>
</evidence>
<accession>A0A2S0X046</accession>
<dbReference type="EMBL" id="CP028913">
    <property type="protein sequence ID" value="AWB96928.1"/>
    <property type="molecule type" value="Genomic_DNA"/>
</dbReference>
<dbReference type="InterPro" id="IPR054255">
    <property type="entry name" value="DUF6986"/>
</dbReference>
<keyword evidence="5" id="KW-1185">Reference proteome</keyword>
<organism evidence="4 5">
    <name type="scientific">Agromyces badenianii</name>
    <dbReference type="NCBI Taxonomy" id="2080742"/>
    <lineage>
        <taxon>Bacteria</taxon>
        <taxon>Bacillati</taxon>
        <taxon>Actinomycetota</taxon>
        <taxon>Actinomycetes</taxon>
        <taxon>Micrococcales</taxon>
        <taxon>Microbacteriaceae</taxon>
        <taxon>Agromyces</taxon>
    </lineage>
</organism>
<keyword evidence="2" id="KW-0479">Metal-binding</keyword>
<dbReference type="Pfam" id="PF22484">
    <property type="entry name" value="DUF6986"/>
    <property type="match status" value="1"/>
</dbReference>
<comment type="cofactor">
    <cofactor evidence="1">
        <name>Mg(2+)</name>
        <dbReference type="ChEBI" id="CHEBI:18420"/>
    </cofactor>
</comment>
<dbReference type="PANTHER" id="PTHR32308">
    <property type="entry name" value="LYASE BETA SUBUNIT, PUTATIVE (AFU_ORTHOLOGUE AFUA_4G13030)-RELATED"/>
    <property type="match status" value="1"/>
</dbReference>
<dbReference type="SUPFAM" id="SSF51621">
    <property type="entry name" value="Phosphoenolpyruvate/pyruvate domain"/>
    <property type="match status" value="1"/>
</dbReference>
<evidence type="ECO:0000256" key="1">
    <source>
        <dbReference type="ARBA" id="ARBA00001946"/>
    </source>
</evidence>
<dbReference type="GO" id="GO:0003824">
    <property type="term" value="F:catalytic activity"/>
    <property type="evidence" value="ECO:0007669"/>
    <property type="project" value="InterPro"/>
</dbReference>